<evidence type="ECO:0000313" key="2">
    <source>
        <dbReference type="EMBL" id="CAE7269861.1"/>
    </source>
</evidence>
<sequence>MVLRCWFSFLVTLNNVKGIFSASRGESHCAVRDDQGTCRQSEDAEELVALQAKMVSWCGKEAMAAINSTEAIEALVAELGLPNTTCTEEGGSRDGGGSPFTRGPPDNDCYYWDPTKPASDIDCDDVSFNKRTPLCGTGCSMASFAIARPFLLLGCIGSPGIHGSFRQAEVQGRLVGLAIGHDPTGPWFSADRDQTCNDLCTAKNYTECGKEEMAAINSSVALADLLSILNLTCTPPSDPSNRKRNGAGSPFTRGPPEANDCYYWDPIETASNIDCISPVAFPGRRPLCYCK</sequence>
<dbReference type="AlphaFoldDB" id="A0A812MWR1"/>
<feature type="signal peptide" evidence="1">
    <location>
        <begin position="1"/>
        <end position="18"/>
    </location>
</feature>
<reference evidence="2" key="1">
    <citation type="submission" date="2021-02" db="EMBL/GenBank/DDBJ databases">
        <authorList>
            <person name="Dougan E. K."/>
            <person name="Rhodes N."/>
            <person name="Thang M."/>
            <person name="Chan C."/>
        </authorList>
    </citation>
    <scope>NUCLEOTIDE SEQUENCE</scope>
</reference>
<dbReference type="Proteomes" id="UP000601435">
    <property type="component" value="Unassembled WGS sequence"/>
</dbReference>
<evidence type="ECO:0000313" key="3">
    <source>
        <dbReference type="Proteomes" id="UP000601435"/>
    </source>
</evidence>
<protein>
    <submittedName>
        <fullName evidence="2">TBC1D13 protein</fullName>
    </submittedName>
</protein>
<evidence type="ECO:0000256" key="1">
    <source>
        <dbReference type="SAM" id="SignalP"/>
    </source>
</evidence>
<name>A0A812MWR1_9DINO</name>
<gene>
    <name evidence="2" type="primary">TBC1D13</name>
    <name evidence="2" type="ORF">SNEC2469_LOCUS6441</name>
</gene>
<dbReference type="OrthoDB" id="10484050at2759"/>
<proteinExistence type="predicted"/>
<keyword evidence="3" id="KW-1185">Reference proteome</keyword>
<organism evidence="2 3">
    <name type="scientific">Symbiodinium necroappetens</name>
    <dbReference type="NCBI Taxonomy" id="1628268"/>
    <lineage>
        <taxon>Eukaryota</taxon>
        <taxon>Sar</taxon>
        <taxon>Alveolata</taxon>
        <taxon>Dinophyceae</taxon>
        <taxon>Suessiales</taxon>
        <taxon>Symbiodiniaceae</taxon>
        <taxon>Symbiodinium</taxon>
    </lineage>
</organism>
<comment type="caution">
    <text evidence="2">The sequence shown here is derived from an EMBL/GenBank/DDBJ whole genome shotgun (WGS) entry which is preliminary data.</text>
</comment>
<dbReference type="EMBL" id="CAJNJA010011288">
    <property type="protein sequence ID" value="CAE7269861.1"/>
    <property type="molecule type" value="Genomic_DNA"/>
</dbReference>
<feature type="chain" id="PRO_5032408078" evidence="1">
    <location>
        <begin position="19"/>
        <end position="291"/>
    </location>
</feature>
<accession>A0A812MWR1</accession>
<keyword evidence="1" id="KW-0732">Signal</keyword>